<evidence type="ECO:0000313" key="3">
    <source>
        <dbReference type="Proteomes" id="UP000799441"/>
    </source>
</evidence>
<gene>
    <name evidence="2" type="ORF">K431DRAFT_286609</name>
</gene>
<feature type="compositionally biased region" description="Polar residues" evidence="1">
    <location>
        <begin position="232"/>
        <end position="241"/>
    </location>
</feature>
<comment type="caution">
    <text evidence="2">The sequence shown here is derived from an EMBL/GenBank/DDBJ whole genome shotgun (WGS) entry which is preliminary data.</text>
</comment>
<feature type="region of interest" description="Disordered" evidence="1">
    <location>
        <begin position="258"/>
        <end position="296"/>
    </location>
</feature>
<feature type="region of interest" description="Disordered" evidence="1">
    <location>
        <begin position="163"/>
        <end position="194"/>
    </location>
</feature>
<dbReference type="AlphaFoldDB" id="A0A9P4Q6Z4"/>
<feature type="compositionally biased region" description="Low complexity" evidence="1">
    <location>
        <begin position="595"/>
        <end position="612"/>
    </location>
</feature>
<proteinExistence type="predicted"/>
<keyword evidence="3" id="KW-1185">Reference proteome</keyword>
<feature type="compositionally biased region" description="Polar residues" evidence="1">
    <location>
        <begin position="169"/>
        <end position="184"/>
    </location>
</feature>
<feature type="compositionally biased region" description="Pro residues" evidence="1">
    <location>
        <begin position="430"/>
        <end position="444"/>
    </location>
</feature>
<feature type="compositionally biased region" description="Basic and acidic residues" evidence="1">
    <location>
        <begin position="467"/>
        <end position="484"/>
    </location>
</feature>
<feature type="compositionally biased region" description="Polar residues" evidence="1">
    <location>
        <begin position="712"/>
        <end position="722"/>
    </location>
</feature>
<feature type="region of interest" description="Disordered" evidence="1">
    <location>
        <begin position="314"/>
        <end position="737"/>
    </location>
</feature>
<sequence length="737" mass="77953">MPRITRAMAAQAVDEVQMHVDRDEKEAEHQSLIDSQTENGGVSILGKHDEENVLNVVTPDAKTERMPLGEIAPNSAEGKKVRVVEVKRTTGKRGGRKGGKGGNQSKDEEDEDEGAASEDLEVDLSKEDDGLTPAPQEESTGSEVESVSLTVQDAAIDSLASQAGELSKSRLSSPTTEVSSTVQPATVDYQAEGDVPSIWEPQAEPTALDAPASPLPSAVPRVVESLRKTTPAKRSTSNKENVQPIDYQAGEALEDSQIDNSTMPSETLPALPPSIEQPMLGVTASPARKGESRPEDHIKALDDLNEAVESFNDKLPQAIDSPKKKSVTVKDDASALNRKSNIVGSPVKARSTPTSSSKTANPSAEKLAMRVRPSSVRQSTTLGRTSSVKRAAEAKPLNNKRPLPASREPATSKPKPSERKETIIPHSKPRPVPISFPTPPPPPKSTKAPTRSTFTLPGEAIAAKLKAAREERMKKETEEKEKKPAFKARPAPASTLKRTPSVRQTASSAARLSIASGKPTATSSRDSIAGHRRTQSAAITSGTAPKRLSSIPDTKPTGKPSPSDGPVRVAKRHSTLASNSPVDRLSKPRISSLNPPSSTAPKPKPTTVPKAPILGHQRAASLGVVSNTTGTVKGKEVFKRAANAKAAAEKEKREKEDASKNARAAAAERGRQASRDWAEKQKMKKLGLRPATDAIKSVIDPSEGERQGSGTGEQDTTASAQVDETVGGDAAAQAAAA</sequence>
<reference evidence="2" key="1">
    <citation type="journal article" date="2020" name="Stud. Mycol.">
        <title>101 Dothideomycetes genomes: a test case for predicting lifestyles and emergence of pathogens.</title>
        <authorList>
            <person name="Haridas S."/>
            <person name="Albert R."/>
            <person name="Binder M."/>
            <person name="Bloem J."/>
            <person name="Labutti K."/>
            <person name="Salamov A."/>
            <person name="Andreopoulos B."/>
            <person name="Baker S."/>
            <person name="Barry K."/>
            <person name="Bills G."/>
            <person name="Bluhm B."/>
            <person name="Cannon C."/>
            <person name="Castanera R."/>
            <person name="Culley D."/>
            <person name="Daum C."/>
            <person name="Ezra D."/>
            <person name="Gonzalez J."/>
            <person name="Henrissat B."/>
            <person name="Kuo A."/>
            <person name="Liang C."/>
            <person name="Lipzen A."/>
            <person name="Lutzoni F."/>
            <person name="Magnuson J."/>
            <person name="Mondo S."/>
            <person name="Nolan M."/>
            <person name="Ohm R."/>
            <person name="Pangilinan J."/>
            <person name="Park H.-J."/>
            <person name="Ramirez L."/>
            <person name="Alfaro M."/>
            <person name="Sun H."/>
            <person name="Tritt A."/>
            <person name="Yoshinaga Y."/>
            <person name="Zwiers L.-H."/>
            <person name="Turgeon B."/>
            <person name="Goodwin S."/>
            <person name="Spatafora J."/>
            <person name="Crous P."/>
            <person name="Grigoriev I."/>
        </authorList>
    </citation>
    <scope>NUCLEOTIDE SEQUENCE</scope>
    <source>
        <strain evidence="2">CBS 116435</strain>
    </source>
</reference>
<dbReference type="OrthoDB" id="3946796at2759"/>
<feature type="compositionally biased region" description="Basic and acidic residues" evidence="1">
    <location>
        <begin position="21"/>
        <end position="31"/>
    </location>
</feature>
<feature type="compositionally biased region" description="Acidic residues" evidence="1">
    <location>
        <begin position="107"/>
        <end position="122"/>
    </location>
</feature>
<protein>
    <submittedName>
        <fullName evidence="2">Uncharacterized protein</fullName>
    </submittedName>
</protein>
<name>A0A9P4Q6Z4_9PEZI</name>
<evidence type="ECO:0000313" key="2">
    <source>
        <dbReference type="EMBL" id="KAF2719486.1"/>
    </source>
</evidence>
<dbReference type="Proteomes" id="UP000799441">
    <property type="component" value="Unassembled WGS sequence"/>
</dbReference>
<feature type="compositionally biased region" description="Polar residues" evidence="1">
    <location>
        <begin position="496"/>
        <end position="510"/>
    </location>
</feature>
<feature type="region of interest" description="Disordered" evidence="1">
    <location>
        <begin position="21"/>
        <end position="149"/>
    </location>
</feature>
<feature type="compositionally biased region" description="Basic and acidic residues" evidence="1">
    <location>
        <begin position="77"/>
        <end position="88"/>
    </location>
</feature>
<dbReference type="EMBL" id="MU003810">
    <property type="protein sequence ID" value="KAF2719486.1"/>
    <property type="molecule type" value="Genomic_DNA"/>
</dbReference>
<accession>A0A9P4Q6Z4</accession>
<feature type="compositionally biased region" description="Polar residues" evidence="1">
    <location>
        <begin position="375"/>
        <end position="388"/>
    </location>
</feature>
<feature type="compositionally biased region" description="Basic and acidic residues" evidence="1">
    <location>
        <begin position="647"/>
        <end position="681"/>
    </location>
</feature>
<feature type="compositionally biased region" description="Low complexity" evidence="1">
    <location>
        <begin position="445"/>
        <end position="465"/>
    </location>
</feature>
<feature type="compositionally biased region" description="Polar residues" evidence="1">
    <location>
        <begin position="351"/>
        <end position="362"/>
    </location>
</feature>
<feature type="region of interest" description="Disordered" evidence="1">
    <location>
        <begin position="226"/>
        <end position="245"/>
    </location>
</feature>
<organism evidence="2 3">
    <name type="scientific">Polychaeton citri CBS 116435</name>
    <dbReference type="NCBI Taxonomy" id="1314669"/>
    <lineage>
        <taxon>Eukaryota</taxon>
        <taxon>Fungi</taxon>
        <taxon>Dikarya</taxon>
        <taxon>Ascomycota</taxon>
        <taxon>Pezizomycotina</taxon>
        <taxon>Dothideomycetes</taxon>
        <taxon>Dothideomycetidae</taxon>
        <taxon>Capnodiales</taxon>
        <taxon>Capnodiaceae</taxon>
        <taxon>Polychaeton</taxon>
    </lineage>
</organism>
<feature type="compositionally biased region" description="Basic residues" evidence="1">
    <location>
        <begin position="89"/>
        <end position="99"/>
    </location>
</feature>
<evidence type="ECO:0000256" key="1">
    <source>
        <dbReference type="SAM" id="MobiDB-lite"/>
    </source>
</evidence>
<feature type="compositionally biased region" description="Low complexity" evidence="1">
    <location>
        <begin position="137"/>
        <end position="149"/>
    </location>
</feature>